<gene>
    <name evidence="2" type="ORF">GPA22_09545</name>
</gene>
<sequence>MVDVLVREGLLEDIQTPEDAHEVADKIRETISHPFDLDARILRTRASIGVAFHPGHGQDPDDILKHADEAMYADKQNKPRPSA</sequence>
<dbReference type="Gene3D" id="3.30.70.270">
    <property type="match status" value="1"/>
</dbReference>
<proteinExistence type="predicted"/>
<comment type="caution">
    <text evidence="2">The sequence shown here is derived from an EMBL/GenBank/DDBJ whole genome shotgun (WGS) entry which is preliminary data.</text>
</comment>
<reference evidence="2 3" key="1">
    <citation type="submission" date="2019-12" db="EMBL/GenBank/DDBJ databases">
        <title>Comparative genomics gives insights into the taxonomy of the Azoarcus-Aromatoleum group and reveals separate origins of nif in the plant-associated Azoarcus and non-plant-associated Aromatoleum sub-groups.</title>
        <authorList>
            <person name="Lafos M."/>
            <person name="Maluk M."/>
            <person name="Batista M."/>
            <person name="Junghare M."/>
            <person name="Carmona M."/>
            <person name="Faoro H."/>
            <person name="Cruz L.M."/>
            <person name="Battistoni F."/>
            <person name="De Souza E."/>
            <person name="Pedrosa F."/>
            <person name="Chen W.-M."/>
            <person name="Poole P.S."/>
            <person name="Dixon R.A."/>
            <person name="James E.K."/>
        </authorList>
    </citation>
    <scope>NUCLEOTIDE SEQUENCE [LARGE SCALE GENOMIC DNA]</scope>
    <source>
        <strain evidence="2 3">Td21</strain>
    </source>
</reference>
<dbReference type="InterPro" id="IPR000160">
    <property type="entry name" value="GGDEF_dom"/>
</dbReference>
<name>A0ABX1PZ43_9RHOO</name>
<dbReference type="PANTHER" id="PTHR46663">
    <property type="entry name" value="DIGUANYLATE CYCLASE DGCT-RELATED"/>
    <property type="match status" value="1"/>
</dbReference>
<evidence type="ECO:0000259" key="1">
    <source>
        <dbReference type="PROSITE" id="PS50887"/>
    </source>
</evidence>
<keyword evidence="3" id="KW-1185">Reference proteome</keyword>
<dbReference type="RefSeq" id="WP_169255848.1">
    <property type="nucleotide sequence ID" value="NZ_WTVN01000012.1"/>
</dbReference>
<dbReference type="PROSITE" id="PS50887">
    <property type="entry name" value="GGDEF"/>
    <property type="match status" value="1"/>
</dbReference>
<protein>
    <submittedName>
        <fullName evidence="2">Diguanylate cyclase</fullName>
    </submittedName>
</protein>
<dbReference type="EMBL" id="WTVN01000012">
    <property type="protein sequence ID" value="NMG43972.1"/>
    <property type="molecule type" value="Genomic_DNA"/>
</dbReference>
<evidence type="ECO:0000313" key="3">
    <source>
        <dbReference type="Proteomes" id="UP000623795"/>
    </source>
</evidence>
<dbReference type="SUPFAM" id="SSF55073">
    <property type="entry name" value="Nucleotide cyclase"/>
    <property type="match status" value="1"/>
</dbReference>
<dbReference type="InterPro" id="IPR043128">
    <property type="entry name" value="Rev_trsase/Diguanyl_cyclase"/>
</dbReference>
<dbReference type="PANTHER" id="PTHR46663:SF2">
    <property type="entry name" value="GGDEF DOMAIN-CONTAINING PROTEIN"/>
    <property type="match status" value="1"/>
</dbReference>
<accession>A0ABX1PZ43</accession>
<organism evidence="2 3">
    <name type="scientific">Aromatoleum toluvorans</name>
    <dbReference type="NCBI Taxonomy" id="92002"/>
    <lineage>
        <taxon>Bacteria</taxon>
        <taxon>Pseudomonadati</taxon>
        <taxon>Pseudomonadota</taxon>
        <taxon>Betaproteobacteria</taxon>
        <taxon>Rhodocyclales</taxon>
        <taxon>Rhodocyclaceae</taxon>
        <taxon>Aromatoleum</taxon>
    </lineage>
</organism>
<dbReference type="Pfam" id="PF00990">
    <property type="entry name" value="GGDEF"/>
    <property type="match status" value="1"/>
</dbReference>
<dbReference type="InterPro" id="IPR029787">
    <property type="entry name" value="Nucleotide_cyclase"/>
</dbReference>
<dbReference type="InterPro" id="IPR052163">
    <property type="entry name" value="DGC-Regulatory_Protein"/>
</dbReference>
<evidence type="ECO:0000313" key="2">
    <source>
        <dbReference type="EMBL" id="NMG43972.1"/>
    </source>
</evidence>
<dbReference type="Proteomes" id="UP000623795">
    <property type="component" value="Unassembled WGS sequence"/>
</dbReference>
<feature type="domain" description="GGDEF" evidence="1">
    <location>
        <begin position="1"/>
        <end position="83"/>
    </location>
</feature>